<dbReference type="EC" id="5.2.1.8" evidence="2"/>
<keyword evidence="7" id="KW-1185">Reference proteome</keyword>
<dbReference type="InterPro" id="IPR002130">
    <property type="entry name" value="Cyclophilin-type_PPIase_dom"/>
</dbReference>
<proteinExistence type="predicted"/>
<dbReference type="EMBL" id="JAUEPU010000027">
    <property type="protein sequence ID" value="KAK0492950.1"/>
    <property type="molecule type" value="Genomic_DNA"/>
</dbReference>
<feature type="domain" description="PPIase cyclophilin-type" evidence="5">
    <location>
        <begin position="1"/>
        <end position="96"/>
    </location>
</feature>
<evidence type="ECO:0000256" key="2">
    <source>
        <dbReference type="ARBA" id="ARBA00013194"/>
    </source>
</evidence>
<evidence type="ECO:0000313" key="6">
    <source>
        <dbReference type="EMBL" id="KAK0492950.1"/>
    </source>
</evidence>
<dbReference type="Proteomes" id="UP001175228">
    <property type="component" value="Unassembled WGS sequence"/>
</dbReference>
<dbReference type="GO" id="GO:0003755">
    <property type="term" value="F:peptidyl-prolyl cis-trans isomerase activity"/>
    <property type="evidence" value="ECO:0007669"/>
    <property type="project" value="UniProtKB-KW"/>
</dbReference>
<dbReference type="InterPro" id="IPR029000">
    <property type="entry name" value="Cyclophilin-like_dom_sf"/>
</dbReference>
<dbReference type="PANTHER" id="PTHR11071">
    <property type="entry name" value="PEPTIDYL-PROLYL CIS-TRANS ISOMERASE"/>
    <property type="match status" value="1"/>
</dbReference>
<dbReference type="GO" id="GO:0006457">
    <property type="term" value="P:protein folding"/>
    <property type="evidence" value="ECO:0007669"/>
    <property type="project" value="TreeGrafter"/>
</dbReference>
<gene>
    <name evidence="6" type="ORF">EDD18DRAFT_1079010</name>
</gene>
<comment type="caution">
    <text evidence="6">The sequence shown here is derived from an EMBL/GenBank/DDBJ whole genome shotgun (WGS) entry which is preliminary data.</text>
</comment>
<evidence type="ECO:0000256" key="3">
    <source>
        <dbReference type="ARBA" id="ARBA00023110"/>
    </source>
</evidence>
<comment type="catalytic activity">
    <reaction evidence="1">
        <text>[protein]-peptidylproline (omega=180) = [protein]-peptidylproline (omega=0)</text>
        <dbReference type="Rhea" id="RHEA:16237"/>
        <dbReference type="Rhea" id="RHEA-COMP:10747"/>
        <dbReference type="Rhea" id="RHEA-COMP:10748"/>
        <dbReference type="ChEBI" id="CHEBI:83833"/>
        <dbReference type="ChEBI" id="CHEBI:83834"/>
        <dbReference type="EC" id="5.2.1.8"/>
    </reaction>
</comment>
<sequence length="96" mass="11023">RIVFKLYDVVVSKMLLNFRELSTGEHHIRRAVMPFSCSKLQFMIQGGDFIAHNGIGGKSLYSEKFKAASLTMYLPWSSYSDCGRDRHSPTWFSLEV</sequence>
<dbReference type="GO" id="GO:0005737">
    <property type="term" value="C:cytoplasm"/>
    <property type="evidence" value="ECO:0007669"/>
    <property type="project" value="TreeGrafter"/>
</dbReference>
<dbReference type="AlphaFoldDB" id="A0AA39PZK9"/>
<evidence type="ECO:0000256" key="1">
    <source>
        <dbReference type="ARBA" id="ARBA00000971"/>
    </source>
</evidence>
<name>A0AA39PZK9_9AGAR</name>
<organism evidence="6 7">
    <name type="scientific">Armillaria luteobubalina</name>
    <dbReference type="NCBI Taxonomy" id="153913"/>
    <lineage>
        <taxon>Eukaryota</taxon>
        <taxon>Fungi</taxon>
        <taxon>Dikarya</taxon>
        <taxon>Basidiomycota</taxon>
        <taxon>Agaricomycotina</taxon>
        <taxon>Agaricomycetes</taxon>
        <taxon>Agaricomycetidae</taxon>
        <taxon>Agaricales</taxon>
        <taxon>Marasmiineae</taxon>
        <taxon>Physalacriaceae</taxon>
        <taxon>Armillaria</taxon>
    </lineage>
</organism>
<keyword evidence="4" id="KW-0413">Isomerase</keyword>
<dbReference type="Gene3D" id="2.40.100.10">
    <property type="entry name" value="Cyclophilin-like"/>
    <property type="match status" value="1"/>
</dbReference>
<dbReference type="PROSITE" id="PS50072">
    <property type="entry name" value="CSA_PPIASE_2"/>
    <property type="match status" value="1"/>
</dbReference>
<keyword evidence="3" id="KW-0697">Rotamase</keyword>
<accession>A0AA39PZK9</accession>
<evidence type="ECO:0000313" key="7">
    <source>
        <dbReference type="Proteomes" id="UP001175228"/>
    </source>
</evidence>
<dbReference type="PANTHER" id="PTHR11071:SF561">
    <property type="entry name" value="PEPTIDYL-PROLYL CIS-TRANS ISOMERASE D-RELATED"/>
    <property type="match status" value="1"/>
</dbReference>
<protein>
    <recommendedName>
        <fullName evidence="2">peptidylprolyl isomerase</fullName>
        <ecNumber evidence="2">5.2.1.8</ecNumber>
    </recommendedName>
</protein>
<dbReference type="SUPFAM" id="SSF50891">
    <property type="entry name" value="Cyclophilin-like"/>
    <property type="match status" value="1"/>
</dbReference>
<feature type="non-terminal residue" evidence="6">
    <location>
        <position position="1"/>
    </location>
</feature>
<evidence type="ECO:0000259" key="5">
    <source>
        <dbReference type="PROSITE" id="PS50072"/>
    </source>
</evidence>
<reference evidence="6" key="1">
    <citation type="submission" date="2023-06" db="EMBL/GenBank/DDBJ databases">
        <authorList>
            <consortium name="Lawrence Berkeley National Laboratory"/>
            <person name="Ahrendt S."/>
            <person name="Sahu N."/>
            <person name="Indic B."/>
            <person name="Wong-Bajracharya J."/>
            <person name="Merenyi Z."/>
            <person name="Ke H.-M."/>
            <person name="Monk M."/>
            <person name="Kocsube S."/>
            <person name="Drula E."/>
            <person name="Lipzen A."/>
            <person name="Balint B."/>
            <person name="Henrissat B."/>
            <person name="Andreopoulos B."/>
            <person name="Martin F.M."/>
            <person name="Harder C.B."/>
            <person name="Rigling D."/>
            <person name="Ford K.L."/>
            <person name="Foster G.D."/>
            <person name="Pangilinan J."/>
            <person name="Papanicolaou A."/>
            <person name="Barry K."/>
            <person name="LaButti K."/>
            <person name="Viragh M."/>
            <person name="Koriabine M."/>
            <person name="Yan M."/>
            <person name="Riley R."/>
            <person name="Champramary S."/>
            <person name="Plett K.L."/>
            <person name="Tsai I.J."/>
            <person name="Slot J."/>
            <person name="Sipos G."/>
            <person name="Plett J."/>
            <person name="Nagy L.G."/>
            <person name="Grigoriev I.V."/>
        </authorList>
    </citation>
    <scope>NUCLEOTIDE SEQUENCE</scope>
    <source>
        <strain evidence="6">HWK02</strain>
    </source>
</reference>
<evidence type="ECO:0000256" key="4">
    <source>
        <dbReference type="ARBA" id="ARBA00023235"/>
    </source>
</evidence>
<dbReference type="GO" id="GO:0016018">
    <property type="term" value="F:cyclosporin A binding"/>
    <property type="evidence" value="ECO:0007669"/>
    <property type="project" value="TreeGrafter"/>
</dbReference>